<dbReference type="EMBL" id="JAACXV010001914">
    <property type="protein sequence ID" value="KAF7277450.1"/>
    <property type="molecule type" value="Genomic_DNA"/>
</dbReference>
<proteinExistence type="predicted"/>
<comment type="caution">
    <text evidence="2">The sequence shown here is derived from an EMBL/GenBank/DDBJ whole genome shotgun (WGS) entry which is preliminary data.</text>
</comment>
<evidence type="ECO:0000313" key="3">
    <source>
        <dbReference type="Proteomes" id="UP000625711"/>
    </source>
</evidence>
<protein>
    <submittedName>
        <fullName evidence="2">Uncharacterized protein</fullName>
    </submittedName>
</protein>
<name>A0A834IG80_RHYFE</name>
<evidence type="ECO:0000256" key="1">
    <source>
        <dbReference type="SAM" id="MobiDB-lite"/>
    </source>
</evidence>
<feature type="region of interest" description="Disordered" evidence="1">
    <location>
        <begin position="55"/>
        <end position="78"/>
    </location>
</feature>
<dbReference type="Proteomes" id="UP000625711">
    <property type="component" value="Unassembled WGS sequence"/>
</dbReference>
<gene>
    <name evidence="2" type="ORF">GWI33_007265</name>
</gene>
<reference evidence="2" key="1">
    <citation type="submission" date="2020-08" db="EMBL/GenBank/DDBJ databases">
        <title>Genome sequencing and assembly of the red palm weevil Rhynchophorus ferrugineus.</title>
        <authorList>
            <person name="Dias G.B."/>
            <person name="Bergman C.M."/>
            <person name="Manee M."/>
        </authorList>
    </citation>
    <scope>NUCLEOTIDE SEQUENCE</scope>
    <source>
        <strain evidence="2">AA-2017</strain>
        <tissue evidence="2">Whole larva</tissue>
    </source>
</reference>
<sequence>MSTILLIKTSDVLRAALPLAKSAEIAEKEPTRAEKKHTPIPDAITLSLSLPPLFSLRGANEEGRARPTPAPDSPTTLN</sequence>
<evidence type="ECO:0000313" key="2">
    <source>
        <dbReference type="EMBL" id="KAF7277450.1"/>
    </source>
</evidence>
<keyword evidence="3" id="KW-1185">Reference proteome</keyword>
<dbReference type="AlphaFoldDB" id="A0A834IG80"/>
<accession>A0A834IG80</accession>
<organism evidence="2 3">
    <name type="scientific">Rhynchophorus ferrugineus</name>
    <name type="common">Red palm weevil</name>
    <name type="synonym">Curculio ferrugineus</name>
    <dbReference type="NCBI Taxonomy" id="354439"/>
    <lineage>
        <taxon>Eukaryota</taxon>
        <taxon>Metazoa</taxon>
        <taxon>Ecdysozoa</taxon>
        <taxon>Arthropoda</taxon>
        <taxon>Hexapoda</taxon>
        <taxon>Insecta</taxon>
        <taxon>Pterygota</taxon>
        <taxon>Neoptera</taxon>
        <taxon>Endopterygota</taxon>
        <taxon>Coleoptera</taxon>
        <taxon>Polyphaga</taxon>
        <taxon>Cucujiformia</taxon>
        <taxon>Curculionidae</taxon>
        <taxon>Dryophthorinae</taxon>
        <taxon>Rhynchophorus</taxon>
    </lineage>
</organism>